<dbReference type="EMBL" id="QJKJ01005803">
    <property type="protein sequence ID" value="RDX88938.1"/>
    <property type="molecule type" value="Genomic_DNA"/>
</dbReference>
<feature type="region of interest" description="Disordered" evidence="1">
    <location>
        <begin position="250"/>
        <end position="278"/>
    </location>
</feature>
<dbReference type="Proteomes" id="UP000257109">
    <property type="component" value="Unassembled WGS sequence"/>
</dbReference>
<dbReference type="OrthoDB" id="273141at2759"/>
<feature type="compositionally biased region" description="Polar residues" evidence="1">
    <location>
        <begin position="255"/>
        <end position="271"/>
    </location>
</feature>
<reference evidence="2" key="1">
    <citation type="submission" date="2018-05" db="EMBL/GenBank/DDBJ databases">
        <title>Draft genome of Mucuna pruriens seed.</title>
        <authorList>
            <person name="Nnadi N.E."/>
            <person name="Vos R."/>
            <person name="Hasami M.H."/>
            <person name="Devisetty U.K."/>
            <person name="Aguiy J.C."/>
        </authorList>
    </citation>
    <scope>NUCLEOTIDE SEQUENCE [LARGE SCALE GENOMIC DNA]</scope>
    <source>
        <strain evidence="2">JCA_2017</strain>
    </source>
</reference>
<evidence type="ECO:0000313" key="3">
    <source>
        <dbReference type="Proteomes" id="UP000257109"/>
    </source>
</evidence>
<dbReference type="GO" id="GO:0010468">
    <property type="term" value="P:regulation of gene expression"/>
    <property type="evidence" value="ECO:0007669"/>
    <property type="project" value="TreeGrafter"/>
</dbReference>
<dbReference type="GO" id="GO:0005634">
    <property type="term" value="C:nucleus"/>
    <property type="evidence" value="ECO:0007669"/>
    <property type="project" value="TreeGrafter"/>
</dbReference>
<gene>
    <name evidence="2" type="ORF">CR513_29393</name>
</gene>
<comment type="caution">
    <text evidence="2">The sequence shown here is derived from an EMBL/GenBank/DDBJ whole genome shotgun (WGS) entry which is preliminary data.</text>
</comment>
<feature type="region of interest" description="Disordered" evidence="1">
    <location>
        <begin position="1"/>
        <end position="34"/>
    </location>
</feature>
<accession>A0A371GEC9</accession>
<feature type="compositionally biased region" description="Low complexity" evidence="1">
    <location>
        <begin position="1"/>
        <end position="24"/>
    </location>
</feature>
<keyword evidence="3" id="KW-1185">Reference proteome</keyword>
<evidence type="ECO:0000256" key="1">
    <source>
        <dbReference type="SAM" id="MobiDB-lite"/>
    </source>
</evidence>
<name>A0A371GEC9_MUCPR</name>
<dbReference type="AlphaFoldDB" id="A0A371GEC9"/>
<sequence>MSLSETEFESSLSETNPSSSETNSKPPPSKTSFDRIIVGIPHTLKSDYKVACYKKINKWEGHPPTIAHKRNSEQQRSTEEIQLQKNSAYLNRDCSNWQHFDSESNKELKGLSYEGYRRLKRQKMRKMLKHCIWNVTLSSPRRDTNNLEDYYKPNEISDRDDVARKIDEEVKPRRKSKSDFDSEFENFSSWKSSCGANYESNVVTPKTNPTPYVSIKDPLNALCNYNTAVEAKLWAIKIGMEMACSEVAPPGMDSQRMSGESTPSSNLNANLNKRIREV</sequence>
<organism evidence="2 3">
    <name type="scientific">Mucuna pruriens</name>
    <name type="common">Velvet bean</name>
    <name type="synonym">Dolichos pruriens</name>
    <dbReference type="NCBI Taxonomy" id="157652"/>
    <lineage>
        <taxon>Eukaryota</taxon>
        <taxon>Viridiplantae</taxon>
        <taxon>Streptophyta</taxon>
        <taxon>Embryophyta</taxon>
        <taxon>Tracheophyta</taxon>
        <taxon>Spermatophyta</taxon>
        <taxon>Magnoliopsida</taxon>
        <taxon>eudicotyledons</taxon>
        <taxon>Gunneridae</taxon>
        <taxon>Pentapetalae</taxon>
        <taxon>rosids</taxon>
        <taxon>fabids</taxon>
        <taxon>Fabales</taxon>
        <taxon>Fabaceae</taxon>
        <taxon>Papilionoideae</taxon>
        <taxon>50 kb inversion clade</taxon>
        <taxon>NPAAA clade</taxon>
        <taxon>indigoferoid/millettioid clade</taxon>
        <taxon>Phaseoleae</taxon>
        <taxon>Mucuna</taxon>
    </lineage>
</organism>
<dbReference type="STRING" id="157652.A0A371GEC9"/>
<protein>
    <submittedName>
        <fullName evidence="2">Uncharacterized protein</fullName>
    </submittedName>
</protein>
<proteinExistence type="predicted"/>
<dbReference type="PANTHER" id="PTHR13087:SF0">
    <property type="entry name" value="NFKB ACTIVATING PROTEIN LIKE"/>
    <property type="match status" value="1"/>
</dbReference>
<feature type="non-terminal residue" evidence="2">
    <location>
        <position position="1"/>
    </location>
</feature>
<dbReference type="PANTHER" id="PTHR13087">
    <property type="entry name" value="NF-KAPPA B ACTIVATING PROTEIN"/>
    <property type="match status" value="1"/>
</dbReference>
<evidence type="ECO:0000313" key="2">
    <source>
        <dbReference type="EMBL" id="RDX88938.1"/>
    </source>
</evidence>
<dbReference type="InterPro" id="IPR040466">
    <property type="entry name" value="NKAP"/>
</dbReference>